<keyword evidence="2" id="KW-1185">Reference proteome</keyword>
<evidence type="ECO:0000313" key="2">
    <source>
        <dbReference type="Proteomes" id="UP000011835"/>
    </source>
</evidence>
<protein>
    <submittedName>
        <fullName evidence="1">Uncharacterized protein</fullName>
    </submittedName>
</protein>
<gene>
    <name evidence="1" type="ORF">D805_1693</name>
</gene>
<dbReference type="HOGENOM" id="CLU_3285677_0_0_11"/>
<dbReference type="EMBL" id="CP004346">
    <property type="protein sequence ID" value="AGH41960.1"/>
    <property type="molecule type" value="Genomic_DNA"/>
</dbReference>
<evidence type="ECO:0000313" key="1">
    <source>
        <dbReference type="EMBL" id="AGH41960.1"/>
    </source>
</evidence>
<dbReference type="KEGG" id="btp:D805_1693"/>
<accession>M4REM7</accession>
<dbReference type="Proteomes" id="UP000011835">
    <property type="component" value="Chromosome"/>
</dbReference>
<proteinExistence type="predicted"/>
<dbReference type="AlphaFoldDB" id="M4REM7"/>
<organism evidence="1 2">
    <name type="scientific">Bifidobacterium thermophilum RBL67</name>
    <dbReference type="NCBI Taxonomy" id="1254439"/>
    <lineage>
        <taxon>Bacteria</taxon>
        <taxon>Bacillati</taxon>
        <taxon>Actinomycetota</taxon>
        <taxon>Actinomycetes</taxon>
        <taxon>Bifidobacteriales</taxon>
        <taxon>Bifidobacteriaceae</taxon>
        <taxon>Bifidobacterium</taxon>
    </lineage>
</organism>
<reference evidence="1 2" key="1">
    <citation type="journal article" date="2013" name="Genome Announc.">
        <title>Complete Genome Sequence of the Probiotic Bifidobacterium thermophilum Strain RBL67.</title>
        <authorList>
            <person name="Jans C."/>
            <person name="Lacroix C."/>
            <person name="Follador R."/>
            <person name="Stevens M.J."/>
        </authorList>
    </citation>
    <scope>NUCLEOTIDE SEQUENCE [LARGE SCALE GENOMIC DNA]</scope>
    <source>
        <strain evidence="1 2">RBL67</strain>
    </source>
</reference>
<sequence length="40" mass="4284">MWLGYVPRLSHARHASALHAMASALGQRAHHMTTIADGGC</sequence>
<name>M4REM7_9BIFI</name>
<dbReference type="PATRIC" id="fig|1254439.12.peg.1685"/>